<evidence type="ECO:0000313" key="2">
    <source>
        <dbReference type="Proteomes" id="UP000288388"/>
    </source>
</evidence>
<reference evidence="1 2" key="1">
    <citation type="submission" date="2018-12" db="EMBL/GenBank/DDBJ databases">
        <title>A novel vanA-carrying plasmid in a clinical isolate of Enterococcus avium.</title>
        <authorList>
            <person name="Bernasconi O.J."/>
            <person name="Luzzaro F."/>
            <person name="Endimiani A."/>
        </authorList>
    </citation>
    <scope>NUCLEOTIDE SEQUENCE [LARGE SCALE GENOMIC DNA]</scope>
    <source>
        <strain evidence="1 2">LC0559/18</strain>
    </source>
</reference>
<dbReference type="Proteomes" id="UP000288388">
    <property type="component" value="Unassembled WGS sequence"/>
</dbReference>
<sequence length="99" mass="11650">MIDQPNLFDPVEYAKECIRDEVKKLMPKEILFATIDINKLVQITSHSVTYLEKNFINTPDVQALECSPTTKRLWKYPEIRECWLEFCLQNNIKSKEVTA</sequence>
<evidence type="ECO:0000313" key="1">
    <source>
        <dbReference type="EMBL" id="RVU93686.1"/>
    </source>
</evidence>
<name>A0A437UJ78_ENTAV</name>
<protein>
    <submittedName>
        <fullName evidence="1">Uncharacterized protein</fullName>
    </submittedName>
</protein>
<organism evidence="1 2">
    <name type="scientific">Enterococcus avium</name>
    <name type="common">Streptococcus avium</name>
    <dbReference type="NCBI Taxonomy" id="33945"/>
    <lineage>
        <taxon>Bacteria</taxon>
        <taxon>Bacillati</taxon>
        <taxon>Bacillota</taxon>
        <taxon>Bacilli</taxon>
        <taxon>Lactobacillales</taxon>
        <taxon>Enterococcaceae</taxon>
        <taxon>Enterococcus</taxon>
    </lineage>
</organism>
<dbReference type="RefSeq" id="WP_127978120.1">
    <property type="nucleotide sequence ID" value="NZ_JBPFKW010000178.1"/>
</dbReference>
<comment type="caution">
    <text evidence="1">The sequence shown here is derived from an EMBL/GenBank/DDBJ whole genome shotgun (WGS) entry which is preliminary data.</text>
</comment>
<gene>
    <name evidence="1" type="ORF">EK398_01740</name>
</gene>
<accession>A0A437UJ78</accession>
<dbReference type="EMBL" id="RYZS01000001">
    <property type="protein sequence ID" value="RVU93686.1"/>
    <property type="molecule type" value="Genomic_DNA"/>
</dbReference>
<dbReference type="AlphaFoldDB" id="A0A437UJ78"/>
<proteinExistence type="predicted"/>